<gene>
    <name evidence="1" type="ORF">LCGC14_0955070</name>
</gene>
<comment type="caution">
    <text evidence="1">The sequence shown here is derived from an EMBL/GenBank/DDBJ whole genome shotgun (WGS) entry which is preliminary data.</text>
</comment>
<protein>
    <submittedName>
        <fullName evidence="1">Uncharacterized protein</fullName>
    </submittedName>
</protein>
<dbReference type="EMBL" id="LAZR01003420">
    <property type="protein sequence ID" value="KKN18511.1"/>
    <property type="molecule type" value="Genomic_DNA"/>
</dbReference>
<dbReference type="AlphaFoldDB" id="A0A0F9QZF0"/>
<proteinExistence type="predicted"/>
<reference evidence="1" key="1">
    <citation type="journal article" date="2015" name="Nature">
        <title>Complex archaea that bridge the gap between prokaryotes and eukaryotes.</title>
        <authorList>
            <person name="Spang A."/>
            <person name="Saw J.H."/>
            <person name="Jorgensen S.L."/>
            <person name="Zaremba-Niedzwiedzka K."/>
            <person name="Martijn J."/>
            <person name="Lind A.E."/>
            <person name="van Eijk R."/>
            <person name="Schleper C."/>
            <person name="Guy L."/>
            <person name="Ettema T.J."/>
        </authorList>
    </citation>
    <scope>NUCLEOTIDE SEQUENCE</scope>
</reference>
<evidence type="ECO:0000313" key="1">
    <source>
        <dbReference type="EMBL" id="KKN18511.1"/>
    </source>
</evidence>
<sequence length="83" mass="9685">MYQGKTLRKMPPKTRRFAKAINGMEKELRRLKAMVEPMRQMEHDQIALERTMARPNKDEVFPEDVSELMQQQVLATGTQRAPA</sequence>
<name>A0A0F9QZF0_9ZZZZ</name>
<accession>A0A0F9QZF0</accession>
<organism evidence="1">
    <name type="scientific">marine sediment metagenome</name>
    <dbReference type="NCBI Taxonomy" id="412755"/>
    <lineage>
        <taxon>unclassified sequences</taxon>
        <taxon>metagenomes</taxon>
        <taxon>ecological metagenomes</taxon>
    </lineage>
</organism>